<dbReference type="PRINTS" id="PR00449">
    <property type="entry name" value="RASTRNSFRMNG"/>
</dbReference>
<evidence type="ECO:0000313" key="6">
    <source>
        <dbReference type="EMBL" id="KAJ6254071.1"/>
    </source>
</evidence>
<dbReference type="PROSITE" id="PS51420">
    <property type="entry name" value="RHO"/>
    <property type="match status" value="1"/>
</dbReference>
<protein>
    <submittedName>
        <fullName evidence="6">Ras-related protein rabd2a-like</fullName>
    </submittedName>
</protein>
<dbReference type="EMBL" id="JAOAOG010000026">
    <property type="protein sequence ID" value="KAJ6254071.1"/>
    <property type="molecule type" value="Genomic_DNA"/>
</dbReference>
<dbReference type="PROSITE" id="PS51419">
    <property type="entry name" value="RAB"/>
    <property type="match status" value="1"/>
</dbReference>
<comment type="caution">
    <text evidence="6">The sequence shown here is derived from an EMBL/GenBank/DDBJ whole genome shotgun (WGS) entry which is preliminary data.</text>
</comment>
<dbReference type="Gene3D" id="3.40.50.300">
    <property type="entry name" value="P-loop containing nucleotide triphosphate hydrolases"/>
    <property type="match status" value="1"/>
</dbReference>
<dbReference type="SMART" id="SM00175">
    <property type="entry name" value="RAB"/>
    <property type="match status" value="1"/>
</dbReference>
<dbReference type="PANTHER" id="PTHR47980">
    <property type="entry name" value="LD44762P"/>
    <property type="match status" value="1"/>
</dbReference>
<reference evidence="6" key="1">
    <citation type="submission" date="2022-08" db="EMBL/GenBank/DDBJ databases">
        <title>Novel sulfate-reducing endosymbionts in the free-living metamonad Anaeramoeba.</title>
        <authorList>
            <person name="Jerlstrom-Hultqvist J."/>
            <person name="Cepicka I."/>
            <person name="Gallot-Lavallee L."/>
            <person name="Salas-Leiva D."/>
            <person name="Curtis B.A."/>
            <person name="Zahonova K."/>
            <person name="Pipaliya S."/>
            <person name="Dacks J."/>
            <person name="Roger A.J."/>
        </authorList>
    </citation>
    <scope>NUCLEOTIDE SEQUENCE</scope>
    <source>
        <strain evidence="6">Schooner1</strain>
    </source>
</reference>
<dbReference type="SMART" id="SM00174">
    <property type="entry name" value="RHO"/>
    <property type="match status" value="1"/>
</dbReference>
<evidence type="ECO:0000256" key="4">
    <source>
        <dbReference type="ARBA" id="ARBA00023288"/>
    </source>
</evidence>
<keyword evidence="2" id="KW-0547">Nucleotide-binding</keyword>
<dbReference type="InterPro" id="IPR005225">
    <property type="entry name" value="Small_GTP-bd"/>
</dbReference>
<dbReference type="InterPro" id="IPR027417">
    <property type="entry name" value="P-loop_NTPase"/>
</dbReference>
<comment type="similarity">
    <text evidence="1">Belongs to the small GTPase superfamily. Rab family.</text>
</comment>
<keyword evidence="3" id="KW-0342">GTP-binding</keyword>
<dbReference type="NCBIfam" id="TIGR00231">
    <property type="entry name" value="small_GTP"/>
    <property type="match status" value="1"/>
</dbReference>
<feature type="region of interest" description="Disordered" evidence="5">
    <location>
        <begin position="175"/>
        <end position="199"/>
    </location>
</feature>
<feature type="compositionally biased region" description="Basic and acidic residues" evidence="5">
    <location>
        <begin position="177"/>
        <end position="189"/>
    </location>
</feature>
<dbReference type="Proteomes" id="UP001150062">
    <property type="component" value="Unassembled WGS sequence"/>
</dbReference>
<dbReference type="PROSITE" id="PS51421">
    <property type="entry name" value="RAS"/>
    <property type="match status" value="1"/>
</dbReference>
<gene>
    <name evidence="6" type="ORF">M0813_12628</name>
</gene>
<dbReference type="InterPro" id="IPR050305">
    <property type="entry name" value="Small_GTPase_Rab"/>
</dbReference>
<feature type="compositionally biased region" description="Polar residues" evidence="5">
    <location>
        <begin position="190"/>
        <end position="199"/>
    </location>
</feature>
<evidence type="ECO:0000256" key="5">
    <source>
        <dbReference type="SAM" id="MobiDB-lite"/>
    </source>
</evidence>
<dbReference type="SMART" id="SM00173">
    <property type="entry name" value="RAS"/>
    <property type="match status" value="1"/>
</dbReference>
<dbReference type="InterPro" id="IPR001806">
    <property type="entry name" value="Small_GTPase"/>
</dbReference>
<name>A0ABQ8ZB19_9EUKA</name>
<dbReference type="SUPFAM" id="SSF52540">
    <property type="entry name" value="P-loop containing nucleoside triphosphate hydrolases"/>
    <property type="match status" value="1"/>
</dbReference>
<proteinExistence type="inferred from homology"/>
<dbReference type="Pfam" id="PF00071">
    <property type="entry name" value="Ras"/>
    <property type="match status" value="1"/>
</dbReference>
<dbReference type="SMART" id="SM00176">
    <property type="entry name" value="RAN"/>
    <property type="match status" value="1"/>
</dbReference>
<evidence type="ECO:0000256" key="2">
    <source>
        <dbReference type="ARBA" id="ARBA00022741"/>
    </source>
</evidence>
<accession>A0ABQ8ZB19</accession>
<organism evidence="6 7">
    <name type="scientific">Anaeramoeba flamelloides</name>
    <dbReference type="NCBI Taxonomy" id="1746091"/>
    <lineage>
        <taxon>Eukaryota</taxon>
        <taxon>Metamonada</taxon>
        <taxon>Anaeramoebidae</taxon>
        <taxon>Anaeramoeba</taxon>
    </lineage>
</organism>
<evidence type="ECO:0000256" key="1">
    <source>
        <dbReference type="ARBA" id="ARBA00006270"/>
    </source>
</evidence>
<evidence type="ECO:0000313" key="7">
    <source>
        <dbReference type="Proteomes" id="UP001150062"/>
    </source>
</evidence>
<keyword evidence="4" id="KW-0449">Lipoprotein</keyword>
<dbReference type="SMART" id="SM00177">
    <property type="entry name" value="ARF"/>
    <property type="match status" value="1"/>
</dbReference>
<evidence type="ECO:0000256" key="3">
    <source>
        <dbReference type="ARBA" id="ARBA00023134"/>
    </source>
</evidence>
<keyword evidence="7" id="KW-1185">Reference proteome</keyword>
<sequence>MSLSDYDFLFKIIVIGDSGVGKSSVLLRFTDDFYKGRYISTIDSDFRIRSVEIDNKKVKLQIWDTAGQERFRTLTRSYYKGSKGVIVVYDITDRSSFQNLKGWLEEIETFCNSNVCKMIIGNKCDCEDERQVKAEEGEELAKKFGVQFLETSAKTNCNVDESFLQLARTIKNNTPKQETKITKSGKEIKNSGSSKNELC</sequence>